<feature type="domain" description="Xylose isomerase-like TIM barrel" evidence="1">
    <location>
        <begin position="25"/>
        <end position="265"/>
    </location>
</feature>
<dbReference type="InterPro" id="IPR013022">
    <property type="entry name" value="Xyl_isomerase-like_TIM-brl"/>
</dbReference>
<dbReference type="Proteomes" id="UP000177167">
    <property type="component" value="Unassembled WGS sequence"/>
</dbReference>
<protein>
    <recommendedName>
        <fullName evidence="1">Xylose isomerase-like TIM barrel domain-containing protein</fullName>
    </recommendedName>
</protein>
<dbReference type="InterPro" id="IPR050312">
    <property type="entry name" value="IolE/XylAMocC-like"/>
</dbReference>
<organism evidence="2 3">
    <name type="scientific">Candidatus Yanofskybacteria bacterium RIFCSPHIGHO2_02_FULL_41_11</name>
    <dbReference type="NCBI Taxonomy" id="1802675"/>
    <lineage>
        <taxon>Bacteria</taxon>
        <taxon>Candidatus Yanofskyibacteriota</taxon>
    </lineage>
</organism>
<gene>
    <name evidence="2" type="ORF">A3J46_05445</name>
</gene>
<accession>A0A1F8FBT2</accession>
<dbReference type="Pfam" id="PF01261">
    <property type="entry name" value="AP_endonuc_2"/>
    <property type="match status" value="1"/>
</dbReference>
<dbReference type="InterPro" id="IPR036237">
    <property type="entry name" value="Xyl_isomerase-like_sf"/>
</dbReference>
<sequence length="273" mass="30400">MQGRLTPSRGRGIQFFPFGEWEMEFEKAAKIGLNEIDFIFDHPNYRQNPLWSQTGISKIKDLISETGVGIRSICADVFMSLLPHDWPWTENANLPRFFLSSLVLSAYSAGAKIVEIPLLADSSLSAAHRRTNFISFLSPCLPVAEYFGITFAIETDLPPKDLLSLVLVFGGEVKLVYDTGNNASLGYDPVEEIEISGEYIVNVHIKDRTLNGGTVPLGTGVVDFDAVFGTLASKNYKGSFILQAARGEDDKEVETVAKQLDFLNRYLKKYKFI</sequence>
<dbReference type="PANTHER" id="PTHR12110:SF53">
    <property type="entry name" value="BLR5974 PROTEIN"/>
    <property type="match status" value="1"/>
</dbReference>
<evidence type="ECO:0000259" key="1">
    <source>
        <dbReference type="Pfam" id="PF01261"/>
    </source>
</evidence>
<dbReference type="PANTHER" id="PTHR12110">
    <property type="entry name" value="HYDROXYPYRUVATE ISOMERASE"/>
    <property type="match status" value="1"/>
</dbReference>
<name>A0A1F8FBT2_9BACT</name>
<reference evidence="2 3" key="1">
    <citation type="journal article" date="2016" name="Nat. Commun.">
        <title>Thousands of microbial genomes shed light on interconnected biogeochemical processes in an aquifer system.</title>
        <authorList>
            <person name="Anantharaman K."/>
            <person name="Brown C.T."/>
            <person name="Hug L.A."/>
            <person name="Sharon I."/>
            <person name="Castelle C.J."/>
            <person name="Probst A.J."/>
            <person name="Thomas B.C."/>
            <person name="Singh A."/>
            <person name="Wilkins M.J."/>
            <person name="Karaoz U."/>
            <person name="Brodie E.L."/>
            <person name="Williams K.H."/>
            <person name="Hubbard S.S."/>
            <person name="Banfield J.F."/>
        </authorList>
    </citation>
    <scope>NUCLEOTIDE SEQUENCE [LARGE SCALE GENOMIC DNA]</scope>
</reference>
<proteinExistence type="predicted"/>
<dbReference type="Gene3D" id="3.20.20.150">
    <property type="entry name" value="Divalent-metal-dependent TIM barrel enzymes"/>
    <property type="match status" value="1"/>
</dbReference>
<evidence type="ECO:0000313" key="3">
    <source>
        <dbReference type="Proteomes" id="UP000177167"/>
    </source>
</evidence>
<dbReference type="SUPFAM" id="SSF51658">
    <property type="entry name" value="Xylose isomerase-like"/>
    <property type="match status" value="1"/>
</dbReference>
<evidence type="ECO:0000313" key="2">
    <source>
        <dbReference type="EMBL" id="OGN10654.1"/>
    </source>
</evidence>
<comment type="caution">
    <text evidence="2">The sequence shown here is derived from an EMBL/GenBank/DDBJ whole genome shotgun (WGS) entry which is preliminary data.</text>
</comment>
<dbReference type="EMBL" id="MGJP01000003">
    <property type="protein sequence ID" value="OGN10654.1"/>
    <property type="molecule type" value="Genomic_DNA"/>
</dbReference>
<dbReference type="AlphaFoldDB" id="A0A1F8FBT2"/>